<dbReference type="EMBL" id="CP002043">
    <property type="protein sequence ID" value="ADH65225.1"/>
    <property type="molecule type" value="Genomic_DNA"/>
</dbReference>
<dbReference type="Gene3D" id="3.40.50.360">
    <property type="match status" value="1"/>
</dbReference>
<keyword evidence="3" id="KW-1185">Reference proteome</keyword>
<reference evidence="1" key="2">
    <citation type="submission" date="2010-05" db="EMBL/GenBank/DDBJ databases">
        <title>The complete plasmid1 of Meiothermus silvanus DSM 9946.</title>
        <authorList>
            <consortium name="US DOE Joint Genome Institute (JGI-PGF)"/>
            <person name="Lucas S."/>
            <person name="Copeland A."/>
            <person name="Lapidus A."/>
            <person name="Glavina del Rio T."/>
            <person name="Dalin E."/>
            <person name="Tice H."/>
            <person name="Bruce D."/>
            <person name="Goodwin L."/>
            <person name="Pitluck S."/>
            <person name="Kyrpides N."/>
            <person name="Mavromatis K."/>
            <person name="Mikhailova N."/>
            <person name="Lowry S."/>
            <person name="Clum A."/>
            <person name="Brettin T."/>
            <person name="Detter J.C."/>
            <person name="Han C."/>
            <person name="Larimer F."/>
            <person name="Land M."/>
            <person name="Hauser L."/>
            <person name="Markowitz V."/>
            <person name="Cheng J.-F."/>
            <person name="Hugenholtz P."/>
            <person name="Woyke T."/>
            <person name="Wu D."/>
            <person name="Tindall B."/>
            <person name="Pomrenke H.G."/>
            <person name="Schneider S."/>
            <person name="Klenk H.-P."/>
            <person name="Eisen J.A."/>
        </authorList>
    </citation>
    <scope>NUCLEOTIDE SEQUENCE</scope>
    <source>
        <strain evidence="1">DSM 9946</strain>
        <plasmid evidence="1">pMESIL01</plasmid>
    </source>
</reference>
<gene>
    <name evidence="1" type="ORF">Mesil_3234</name>
    <name evidence="2" type="ORF">Mesil_3414</name>
</gene>
<dbReference type="GO" id="GO:0010181">
    <property type="term" value="F:FMN binding"/>
    <property type="evidence" value="ECO:0007669"/>
    <property type="project" value="InterPro"/>
</dbReference>
<dbReference type="OrthoDB" id="350535at2"/>
<sequence>MWIVYASRTGNVERFVQQLPLWPRLRLRSGEERLEEPLVLVTYTTGFGEVPPEVWRFAQAHRSWVRGVAASGNRNWGSNFARAADRLAAALNVPLLHKFELSGWPEDLQVFVKGVNDLALP</sequence>
<dbReference type="EMBL" id="CP002043">
    <property type="protein sequence ID" value="ADH65052.1"/>
    <property type="molecule type" value="Genomic_DNA"/>
</dbReference>
<dbReference type="RefSeq" id="WP_013159578.1">
    <property type="nucleotide sequence ID" value="NC_014213.1"/>
</dbReference>
<evidence type="ECO:0000313" key="3">
    <source>
        <dbReference type="Proteomes" id="UP000001916"/>
    </source>
</evidence>
<dbReference type="KEGG" id="msv:Mesil_3414"/>
<name>D7BIP6_ALLS1</name>
<keyword evidence="1" id="KW-0614">Plasmid</keyword>
<dbReference type="eggNOG" id="COG1780">
    <property type="taxonomic scope" value="Bacteria"/>
</dbReference>
<dbReference type="HOGENOM" id="CLU_114845_3_0_0"/>
<geneLocation type="plasmid" evidence="1 3">
    <name>pMESIL01</name>
</geneLocation>
<reference evidence="1 3" key="1">
    <citation type="journal article" date="2010" name="Stand. Genomic Sci.">
        <title>Complete genome sequence of Meiothermus silvanus type strain (VI-R2).</title>
        <authorList>
            <person name="Sikorski J."/>
            <person name="Tindall B.J."/>
            <person name="Lowry S."/>
            <person name="Lucas S."/>
            <person name="Nolan M."/>
            <person name="Copeland A."/>
            <person name="Glavina Del Rio T."/>
            <person name="Tice H."/>
            <person name="Cheng J.F."/>
            <person name="Han C."/>
            <person name="Pitluck S."/>
            <person name="Liolios K."/>
            <person name="Ivanova N."/>
            <person name="Mavromatis K."/>
            <person name="Mikhailova N."/>
            <person name="Pati A."/>
            <person name="Goodwin L."/>
            <person name="Chen A."/>
            <person name="Palaniappan K."/>
            <person name="Land M."/>
            <person name="Hauser L."/>
            <person name="Chang Y.J."/>
            <person name="Jeffries C.D."/>
            <person name="Rohde M."/>
            <person name="Goker M."/>
            <person name="Woyke T."/>
            <person name="Bristow J."/>
            <person name="Eisen J.A."/>
            <person name="Markowitz V."/>
            <person name="Hugenholtz P."/>
            <person name="Kyrpides N.C."/>
            <person name="Klenk H.P."/>
            <person name="Lapidus A."/>
        </authorList>
    </citation>
    <scope>NUCLEOTIDE SEQUENCE [LARGE SCALE GENOMIC DNA]</scope>
    <source>
        <strain evidence="3">ATCC 700542 / DSM 9946 / VI-R2</strain>
        <strain evidence="1">DSM 9946</strain>
        <plasmid evidence="3">Plasmid pMESIL01</plasmid>
    </source>
</reference>
<dbReference type="SUPFAM" id="SSF52218">
    <property type="entry name" value="Flavoproteins"/>
    <property type="match status" value="1"/>
</dbReference>
<dbReference type="AlphaFoldDB" id="D7BIP6"/>
<dbReference type="Pfam" id="PF07972">
    <property type="entry name" value="Flavodoxin_NdrI"/>
    <property type="match status" value="1"/>
</dbReference>
<dbReference type="InterPro" id="IPR004465">
    <property type="entry name" value="RNR_NrdI"/>
</dbReference>
<dbReference type="PANTHER" id="PTHR37297">
    <property type="entry name" value="PROTEIN NRDI"/>
    <property type="match status" value="1"/>
</dbReference>
<organism evidence="1 3">
    <name type="scientific">Allomeiothermus silvanus (strain ATCC 700542 / DSM 9946 / NBRC 106475 / NCIMB 13440 / VI-R2)</name>
    <name type="common">Thermus silvanus</name>
    <dbReference type="NCBI Taxonomy" id="526227"/>
    <lineage>
        <taxon>Bacteria</taxon>
        <taxon>Thermotogati</taxon>
        <taxon>Deinococcota</taxon>
        <taxon>Deinococci</taxon>
        <taxon>Thermales</taxon>
        <taxon>Thermaceae</taxon>
        <taxon>Allomeiothermus</taxon>
    </lineage>
</organism>
<proteinExistence type="predicted"/>
<dbReference type="NCBIfam" id="TIGR00333">
    <property type="entry name" value="nrdI"/>
    <property type="match status" value="1"/>
</dbReference>
<dbReference type="InterPro" id="IPR029039">
    <property type="entry name" value="Flavoprotein-like_sf"/>
</dbReference>
<dbReference type="KEGG" id="msv:Mesil_3234"/>
<evidence type="ECO:0000313" key="1">
    <source>
        <dbReference type="EMBL" id="ADH65052.1"/>
    </source>
</evidence>
<dbReference type="PIRSF" id="PIRSF005087">
    <property type="entry name" value="NrdI"/>
    <property type="match status" value="1"/>
</dbReference>
<evidence type="ECO:0000313" key="2">
    <source>
        <dbReference type="EMBL" id="ADH65225.1"/>
    </source>
</evidence>
<protein>
    <submittedName>
        <fullName evidence="1">Ribonucleotide reductase large subunit domain protein</fullName>
    </submittedName>
</protein>
<accession>D7BIP6</accession>
<dbReference type="Proteomes" id="UP000001916">
    <property type="component" value="Plasmid pMESIL01"/>
</dbReference>
<dbReference type="PANTHER" id="PTHR37297:SF1">
    <property type="entry name" value="PROTEIN NRDI"/>
    <property type="match status" value="1"/>
</dbReference>